<dbReference type="AlphaFoldDB" id="A0A158DZ32"/>
<sequence length="150" mass="15843">MFKFPPTSASTVLPETTAPRRVVSPPEWIASVSPAATCVFVLTLESPSMWPRLPDTLPVSATPVCEPTPNDAPAPQLDPLLVPCWLLVLCAACIVTSPSADSTALRPAEIVLPVIVMSLFVPAPVAVMFTSRPAAIVLPCAVLALDCDWL</sequence>
<organism evidence="1 2">
    <name type="scientific">Caballeronia glebae</name>
    <dbReference type="NCBI Taxonomy" id="1777143"/>
    <lineage>
        <taxon>Bacteria</taxon>
        <taxon>Pseudomonadati</taxon>
        <taxon>Pseudomonadota</taxon>
        <taxon>Betaproteobacteria</taxon>
        <taxon>Burkholderiales</taxon>
        <taxon>Burkholderiaceae</taxon>
        <taxon>Caballeronia</taxon>
    </lineage>
</organism>
<keyword evidence="2" id="KW-1185">Reference proteome</keyword>
<dbReference type="EMBL" id="FCOJ02000184">
    <property type="protein sequence ID" value="SAK99456.1"/>
    <property type="molecule type" value="Genomic_DNA"/>
</dbReference>
<reference evidence="1" key="1">
    <citation type="submission" date="2016-01" db="EMBL/GenBank/DDBJ databases">
        <authorList>
            <person name="Peeters C."/>
        </authorList>
    </citation>
    <scope>NUCLEOTIDE SEQUENCE [LARGE SCALE GENOMIC DNA]</scope>
    <source>
        <strain evidence="1">LMG 29325</strain>
    </source>
</reference>
<evidence type="ECO:0000313" key="2">
    <source>
        <dbReference type="Proteomes" id="UP000054596"/>
    </source>
</evidence>
<comment type="caution">
    <text evidence="1">The sequence shown here is derived from an EMBL/GenBank/DDBJ whole genome shotgun (WGS) entry which is preliminary data.</text>
</comment>
<dbReference type="Proteomes" id="UP000054596">
    <property type="component" value="Unassembled WGS sequence"/>
</dbReference>
<protein>
    <submittedName>
        <fullName evidence="1">Uncharacterized protein</fullName>
    </submittedName>
</protein>
<accession>A0A158DZ32</accession>
<gene>
    <name evidence="1" type="ORF">AWB82_07289</name>
</gene>
<proteinExistence type="predicted"/>
<name>A0A158DZ32_9BURK</name>
<evidence type="ECO:0000313" key="1">
    <source>
        <dbReference type="EMBL" id="SAK99456.1"/>
    </source>
</evidence>